<protein>
    <submittedName>
        <fullName evidence="1">Uncharacterized protein</fullName>
    </submittedName>
</protein>
<dbReference type="EMBL" id="LAZR01003007">
    <property type="protein sequence ID" value="KKN23079.1"/>
    <property type="molecule type" value="Genomic_DNA"/>
</dbReference>
<dbReference type="AlphaFoldDB" id="A0A0F9NYZ1"/>
<comment type="caution">
    <text evidence="1">The sequence shown here is derived from an EMBL/GenBank/DDBJ whole genome shotgun (WGS) entry which is preliminary data.</text>
</comment>
<dbReference type="Gene3D" id="6.10.140.1070">
    <property type="match status" value="1"/>
</dbReference>
<gene>
    <name evidence="1" type="ORF">LCGC14_0908660</name>
</gene>
<feature type="non-terminal residue" evidence="1">
    <location>
        <position position="67"/>
    </location>
</feature>
<reference evidence="1" key="1">
    <citation type="journal article" date="2015" name="Nature">
        <title>Complex archaea that bridge the gap between prokaryotes and eukaryotes.</title>
        <authorList>
            <person name="Spang A."/>
            <person name="Saw J.H."/>
            <person name="Jorgensen S.L."/>
            <person name="Zaremba-Niedzwiedzka K."/>
            <person name="Martijn J."/>
            <person name="Lind A.E."/>
            <person name="van Eijk R."/>
            <person name="Schleper C."/>
            <person name="Guy L."/>
            <person name="Ettema T.J."/>
        </authorList>
    </citation>
    <scope>NUCLEOTIDE SEQUENCE</scope>
</reference>
<evidence type="ECO:0000313" key="1">
    <source>
        <dbReference type="EMBL" id="KKN23079.1"/>
    </source>
</evidence>
<name>A0A0F9NYZ1_9ZZZZ</name>
<sequence length="67" mass="7777">MSSNLGPEARSKYQEYLDASSLEVKINKLEEFISLVPKHKATEKIVAQNKSRLAKMKRELETQKQRE</sequence>
<proteinExistence type="predicted"/>
<organism evidence="1">
    <name type="scientific">marine sediment metagenome</name>
    <dbReference type="NCBI Taxonomy" id="412755"/>
    <lineage>
        <taxon>unclassified sequences</taxon>
        <taxon>metagenomes</taxon>
        <taxon>ecological metagenomes</taxon>
    </lineage>
</organism>
<accession>A0A0F9NYZ1</accession>